<name>A0A1I1LXC0_RUMAL</name>
<protein>
    <submittedName>
        <fullName evidence="1">Uncharacterized protein</fullName>
    </submittedName>
</protein>
<organism evidence="1 2">
    <name type="scientific">Ruminococcus albus</name>
    <dbReference type="NCBI Taxonomy" id="1264"/>
    <lineage>
        <taxon>Bacteria</taxon>
        <taxon>Bacillati</taxon>
        <taxon>Bacillota</taxon>
        <taxon>Clostridia</taxon>
        <taxon>Eubacteriales</taxon>
        <taxon>Oscillospiraceae</taxon>
        <taxon>Ruminococcus</taxon>
    </lineage>
</organism>
<proteinExistence type="predicted"/>
<evidence type="ECO:0000313" key="1">
    <source>
        <dbReference type="EMBL" id="SFC77764.1"/>
    </source>
</evidence>
<dbReference type="AlphaFoldDB" id="A0A1I1LXC0"/>
<dbReference type="EMBL" id="FOKQ01000020">
    <property type="protein sequence ID" value="SFC77764.1"/>
    <property type="molecule type" value="Genomic_DNA"/>
</dbReference>
<gene>
    <name evidence="1" type="ORF">SAMN02910406_02373</name>
</gene>
<reference evidence="1 2" key="1">
    <citation type="submission" date="2016-10" db="EMBL/GenBank/DDBJ databases">
        <authorList>
            <person name="de Groot N.N."/>
        </authorList>
    </citation>
    <scope>NUCLEOTIDE SEQUENCE [LARGE SCALE GENOMIC DNA]</scope>
    <source>
        <strain evidence="1 2">AR67</strain>
    </source>
</reference>
<sequence length="136" mass="16453">MKTSVEEIYFRLFKFPTSLCHLPSKLLIKYIFDCCDNKKAKCRRMVTLLDELDIYQYEDLQAALDNVYPNEKRQRKIKEHYDEYGVSPLSTMDRNIPFIQSLDSLLEFEDPTDLEYDLFRMVDEQYREAFFHEPVR</sequence>
<dbReference type="Proteomes" id="UP000182192">
    <property type="component" value="Unassembled WGS sequence"/>
</dbReference>
<evidence type="ECO:0000313" key="2">
    <source>
        <dbReference type="Proteomes" id="UP000182192"/>
    </source>
</evidence>
<accession>A0A1I1LXC0</accession>